<gene>
    <name evidence="6" type="primary">Susd3_1</name>
    <name evidence="6" type="ORF">GTO93_0002278</name>
</gene>
<dbReference type="InterPro" id="IPR035976">
    <property type="entry name" value="Sushi/SCR/CCP_sf"/>
</dbReference>
<keyword evidence="2" id="KW-0768">Sushi</keyword>
<dbReference type="SUPFAM" id="SSF57535">
    <property type="entry name" value="Complement control module/SCR domain"/>
    <property type="match status" value="1"/>
</dbReference>
<feature type="non-terminal residue" evidence="6">
    <location>
        <position position="1"/>
    </location>
</feature>
<comment type="caution">
    <text evidence="6">The sequence shown here is derived from an EMBL/GenBank/DDBJ whole genome shotgun (WGS) entry which is preliminary data.</text>
</comment>
<organism evidence="6 7">
    <name type="scientific">Polyodon spathula</name>
    <name type="common">North American paddlefish</name>
    <name type="synonym">Squalus spathula</name>
    <dbReference type="NCBI Taxonomy" id="7913"/>
    <lineage>
        <taxon>Eukaryota</taxon>
        <taxon>Metazoa</taxon>
        <taxon>Chordata</taxon>
        <taxon>Craniata</taxon>
        <taxon>Vertebrata</taxon>
        <taxon>Euteleostomi</taxon>
        <taxon>Actinopterygii</taxon>
        <taxon>Chondrostei</taxon>
        <taxon>Acipenseriformes</taxon>
        <taxon>Polyodontidae</taxon>
        <taxon>Polyodon</taxon>
    </lineage>
</organism>
<evidence type="ECO:0000256" key="2">
    <source>
        <dbReference type="PROSITE-ProRule" id="PRU00302"/>
    </source>
</evidence>
<evidence type="ECO:0000256" key="1">
    <source>
        <dbReference type="ARBA" id="ARBA00023157"/>
    </source>
</evidence>
<proteinExistence type="predicted"/>
<feature type="disulfide bond" evidence="2">
    <location>
        <begin position="17"/>
        <end position="60"/>
    </location>
</feature>
<dbReference type="Proteomes" id="UP001166093">
    <property type="component" value="Unassembled WGS sequence"/>
</dbReference>
<dbReference type="SMART" id="SM00032">
    <property type="entry name" value="CCP"/>
    <property type="match status" value="1"/>
</dbReference>
<feature type="transmembrane region" description="Helical" evidence="4">
    <location>
        <begin position="325"/>
        <end position="343"/>
    </location>
</feature>
<accession>A0ABS2YBE6</accession>
<dbReference type="EMBL" id="JAAWVQ010125367">
    <property type="protein sequence ID" value="MBN3283258.1"/>
    <property type="molecule type" value="Genomic_DNA"/>
</dbReference>
<keyword evidence="4" id="KW-1133">Transmembrane helix</keyword>
<keyword evidence="1 2" id="KW-1015">Disulfide bond</keyword>
<evidence type="ECO:0000313" key="6">
    <source>
        <dbReference type="EMBL" id="MBN3283258.1"/>
    </source>
</evidence>
<dbReference type="Gene3D" id="1.10.533.10">
    <property type="entry name" value="Death Domain, Fas"/>
    <property type="match status" value="1"/>
</dbReference>
<evidence type="ECO:0000256" key="4">
    <source>
        <dbReference type="SAM" id="Phobius"/>
    </source>
</evidence>
<keyword evidence="7" id="KW-1185">Reference proteome</keyword>
<dbReference type="InterPro" id="IPR011029">
    <property type="entry name" value="DEATH-like_dom_sf"/>
</dbReference>
<dbReference type="InterPro" id="IPR053067">
    <property type="entry name" value="SUSD3"/>
</dbReference>
<dbReference type="PANTHER" id="PTHR46879">
    <property type="entry name" value="SUSHI DOMAIN-CONTAINING PROTEIN 3"/>
    <property type="match status" value="1"/>
</dbReference>
<keyword evidence="4" id="KW-0812">Transmembrane</keyword>
<reference evidence="6" key="1">
    <citation type="journal article" date="2021" name="Cell">
        <title>Tracing the genetic footprints of vertebrate landing in non-teleost ray-finned fishes.</title>
        <authorList>
            <person name="Bi X."/>
            <person name="Wang K."/>
            <person name="Yang L."/>
            <person name="Pan H."/>
            <person name="Jiang H."/>
            <person name="Wei Q."/>
            <person name="Fang M."/>
            <person name="Yu H."/>
            <person name="Zhu C."/>
            <person name="Cai Y."/>
            <person name="He Y."/>
            <person name="Gan X."/>
            <person name="Zeng H."/>
            <person name="Yu D."/>
            <person name="Zhu Y."/>
            <person name="Jiang H."/>
            <person name="Qiu Q."/>
            <person name="Yang H."/>
            <person name="Zhang Y.E."/>
            <person name="Wang W."/>
            <person name="Zhu M."/>
            <person name="He S."/>
            <person name="Zhang G."/>
        </authorList>
    </citation>
    <scope>NUCLEOTIDE SEQUENCE</scope>
    <source>
        <strain evidence="6">Pddl_001</strain>
    </source>
</reference>
<dbReference type="PANTHER" id="PTHR46879:SF1">
    <property type="entry name" value="SUSHI DOMAIN-CONTAINING PROTEIN 3"/>
    <property type="match status" value="1"/>
</dbReference>
<evidence type="ECO:0000259" key="5">
    <source>
        <dbReference type="PROSITE" id="PS50923"/>
    </source>
</evidence>
<evidence type="ECO:0000256" key="3">
    <source>
        <dbReference type="SAM" id="MobiDB-lite"/>
    </source>
</evidence>
<evidence type="ECO:0000313" key="7">
    <source>
        <dbReference type="Proteomes" id="UP001166093"/>
    </source>
</evidence>
<dbReference type="Pfam" id="PF00084">
    <property type="entry name" value="Sushi"/>
    <property type="match status" value="1"/>
</dbReference>
<feature type="region of interest" description="Disordered" evidence="3">
    <location>
        <begin position="296"/>
        <end position="315"/>
    </location>
</feature>
<feature type="transmembrane region" description="Helical" evidence="4">
    <location>
        <begin position="89"/>
        <end position="114"/>
    </location>
</feature>
<comment type="caution">
    <text evidence="2">Lacks conserved residue(s) required for the propagation of feature annotation.</text>
</comment>
<keyword evidence="4" id="KW-0472">Membrane</keyword>
<dbReference type="PROSITE" id="PS50923">
    <property type="entry name" value="SUSHI"/>
    <property type="match status" value="1"/>
</dbReference>
<feature type="non-terminal residue" evidence="6">
    <location>
        <position position="384"/>
    </location>
</feature>
<name>A0ABS2YBE6_POLSP</name>
<dbReference type="InterPro" id="IPR000436">
    <property type="entry name" value="Sushi_SCR_CCP_dom"/>
</dbReference>
<dbReference type="Gene3D" id="2.10.70.10">
    <property type="entry name" value="Complement Module, domain 1"/>
    <property type="match status" value="1"/>
</dbReference>
<sequence>MLAPEDGNRAHIHTGQCSPVTSPSLGSLQITEGNGTSIGTVISFQCSSRHRLLGDGFISCVWKSNSTQWTGSTPTCKPILIFENFGFKVAVIASIVSCAIILLMSLAFLTCCFIKCIKKGERKRTEREVQPWYQTDCDELQDMRATYYGHKGRNNNNNNSKTGDQRNTGYDKQGYCRCHEHSKNISIPACCSEHSLSVVFKPQKKEIPSKYRLSECSVSAVSGPHAAAVCEHSREPQGRLQEHVFHGFSVDVKVPTKTRLADLLSTLKGKGEEACHKFYRALHIHTEQLYISLPSRKSQRDAAEPNGTNIHPDPRERFVLNERGPVFFIICFSVVAGLALYYYSNEEDKAIGEAKKILGFTAFGLSSRAKAMLISYAEDQSKNQ</sequence>
<feature type="domain" description="Sushi" evidence="5">
    <location>
        <begin position="15"/>
        <end position="78"/>
    </location>
</feature>
<dbReference type="CDD" id="cd00033">
    <property type="entry name" value="CCP"/>
    <property type="match status" value="1"/>
</dbReference>
<protein>
    <submittedName>
        <fullName evidence="6">SUSD3 protein</fullName>
    </submittedName>
</protein>